<reference evidence="1 2" key="1">
    <citation type="submission" date="2020-08" db="EMBL/GenBank/DDBJ databases">
        <title>Genomic Encyclopedia of Type Strains, Phase IV (KMG-IV): sequencing the most valuable type-strain genomes for metagenomic binning, comparative biology and taxonomic classification.</title>
        <authorList>
            <person name="Goeker M."/>
        </authorList>
    </citation>
    <scope>NUCLEOTIDE SEQUENCE [LARGE SCALE GENOMIC DNA]</scope>
    <source>
        <strain evidence="1 2">DSM 21769</strain>
    </source>
</reference>
<dbReference type="Proteomes" id="UP000568839">
    <property type="component" value="Unassembled WGS sequence"/>
</dbReference>
<accession>A0A841PL75</accession>
<name>A0A841PL75_9BACL</name>
<sequence>MKDISNREKYVSFNDVCEELNQPHEDQLHLTKLTVNAGGTIYTIDANGLKVAHGEAPTGRGTSIVTEYQSETGDTFERQEQFHKGQVKSEIRQVNAGQPGNYRDIWRD</sequence>
<dbReference type="RefSeq" id="WP_184403463.1">
    <property type="nucleotide sequence ID" value="NZ_JACHHJ010000001.1"/>
</dbReference>
<proteinExistence type="predicted"/>
<dbReference type="EMBL" id="JACHHJ010000001">
    <property type="protein sequence ID" value="MBB6449607.1"/>
    <property type="molecule type" value="Genomic_DNA"/>
</dbReference>
<organism evidence="1 2">
    <name type="scientific">Geomicrobium halophilum</name>
    <dbReference type="NCBI Taxonomy" id="549000"/>
    <lineage>
        <taxon>Bacteria</taxon>
        <taxon>Bacillati</taxon>
        <taxon>Bacillota</taxon>
        <taxon>Bacilli</taxon>
        <taxon>Bacillales</taxon>
        <taxon>Geomicrobium</taxon>
    </lineage>
</organism>
<evidence type="ECO:0000313" key="2">
    <source>
        <dbReference type="Proteomes" id="UP000568839"/>
    </source>
</evidence>
<protein>
    <submittedName>
        <fullName evidence="1">Uncharacterized protein</fullName>
    </submittedName>
</protein>
<gene>
    <name evidence="1" type="ORF">HNR44_001556</name>
</gene>
<keyword evidence="2" id="KW-1185">Reference proteome</keyword>
<comment type="caution">
    <text evidence="1">The sequence shown here is derived from an EMBL/GenBank/DDBJ whole genome shotgun (WGS) entry which is preliminary data.</text>
</comment>
<dbReference type="AlphaFoldDB" id="A0A841PL75"/>
<evidence type="ECO:0000313" key="1">
    <source>
        <dbReference type="EMBL" id="MBB6449607.1"/>
    </source>
</evidence>